<dbReference type="InterPro" id="IPR025827">
    <property type="entry name" value="Zn_ribbon_recom_dom"/>
</dbReference>
<dbReference type="InterPro" id="IPR050639">
    <property type="entry name" value="SSR_resolvase"/>
</dbReference>
<name>A0A0F9PLB9_9ZZZZ</name>
<keyword evidence="1" id="KW-0238">DNA-binding</keyword>
<proteinExistence type="predicted"/>
<keyword evidence="2" id="KW-0233">DNA recombination</keyword>
<gene>
    <name evidence="5" type="ORF">LCGC14_1124050</name>
</gene>
<dbReference type="SMART" id="SM00857">
    <property type="entry name" value="Resolvase"/>
    <property type="match status" value="1"/>
</dbReference>
<dbReference type="InterPro" id="IPR036162">
    <property type="entry name" value="Resolvase-like_N_sf"/>
</dbReference>
<sequence length="558" mass="64029">MSASELSGNVYLYQRFSSQAQEGNSSLYRQGEAQREWLRSHPNCVVVELEGKPLIDSGMSAFSGKHLSSGSLGRLVAAIESKVVPKGSIILVEHFSRLSRMTITETGKLLDKIWDHDISIVTARDHTIYSPSMRDDVATRMRLIFEIDKEHSDSKWRSEKVKSSWARRELNAKESKIAPRMRMPFWLNREGKLNEFADVVRDIFKLHADGLGQVLIERSLRQKYGEIKPLKNVNPTKIIRIIQNPKCIGLVYNEKLYDAVVSNEIFYNAQRICEERLFKSVRADRKWPLHGMVKCGHCGSGMSIQQSAKTLPLLRCSRKQRSAGEYCDSPTTTFPYVIAYHFFHIYLEPIVLALLTNLQVNNKSKSKKVELQQQLKNLQRAYTSAEELYNELIVEGKDTKVPLRSMTSINEKITSISEELERLQAIDNKHSTLVSISRDLKNSLHEDSKKYNIELNKLGLKIVLKNKELLFGLDETDIVARLKYSHYDRKLRGYIYDFQGSSEFYANEYISGMVRTDDWTIDRLLNPRADLPLTPKKLASIVYEANLNEEAGLLFPIK</sequence>
<dbReference type="AlphaFoldDB" id="A0A0F9PLB9"/>
<dbReference type="PANTHER" id="PTHR30461">
    <property type="entry name" value="DNA-INVERTASE FROM LAMBDOID PROPHAGE"/>
    <property type="match status" value="1"/>
</dbReference>
<dbReference type="InterPro" id="IPR011109">
    <property type="entry name" value="DNA_bind_recombinase_dom"/>
</dbReference>
<dbReference type="GO" id="GO:0003677">
    <property type="term" value="F:DNA binding"/>
    <property type="evidence" value="ECO:0007669"/>
    <property type="project" value="UniProtKB-KW"/>
</dbReference>
<dbReference type="Pfam" id="PF13408">
    <property type="entry name" value="Zn_ribbon_recom"/>
    <property type="match status" value="1"/>
</dbReference>
<dbReference type="EMBL" id="LAZR01005221">
    <property type="protein sequence ID" value="KKN01806.1"/>
    <property type="molecule type" value="Genomic_DNA"/>
</dbReference>
<protein>
    <recommendedName>
        <fullName evidence="4">Resolvase/invertase-type recombinase catalytic domain-containing protein</fullName>
    </recommendedName>
</protein>
<dbReference type="Gene3D" id="3.90.1750.20">
    <property type="entry name" value="Putative Large Serine Recombinase, Chain B, Domain 2"/>
    <property type="match status" value="1"/>
</dbReference>
<comment type="caution">
    <text evidence="5">The sequence shown here is derived from an EMBL/GenBank/DDBJ whole genome shotgun (WGS) entry which is preliminary data.</text>
</comment>
<evidence type="ECO:0000259" key="4">
    <source>
        <dbReference type="SMART" id="SM00857"/>
    </source>
</evidence>
<keyword evidence="3" id="KW-0175">Coiled coil</keyword>
<dbReference type="Pfam" id="PF00239">
    <property type="entry name" value="Resolvase"/>
    <property type="match status" value="1"/>
</dbReference>
<accession>A0A0F9PLB9</accession>
<reference evidence="5" key="1">
    <citation type="journal article" date="2015" name="Nature">
        <title>Complex archaea that bridge the gap between prokaryotes and eukaryotes.</title>
        <authorList>
            <person name="Spang A."/>
            <person name="Saw J.H."/>
            <person name="Jorgensen S.L."/>
            <person name="Zaremba-Niedzwiedzka K."/>
            <person name="Martijn J."/>
            <person name="Lind A.E."/>
            <person name="van Eijk R."/>
            <person name="Schleper C."/>
            <person name="Guy L."/>
            <person name="Ettema T.J."/>
        </authorList>
    </citation>
    <scope>NUCLEOTIDE SEQUENCE</scope>
</reference>
<dbReference type="SUPFAM" id="SSF53041">
    <property type="entry name" value="Resolvase-like"/>
    <property type="match status" value="1"/>
</dbReference>
<dbReference type="InterPro" id="IPR038109">
    <property type="entry name" value="DNA_bind_recomb_sf"/>
</dbReference>
<evidence type="ECO:0000256" key="3">
    <source>
        <dbReference type="SAM" id="Coils"/>
    </source>
</evidence>
<feature type="coiled-coil region" evidence="3">
    <location>
        <begin position="361"/>
        <end position="426"/>
    </location>
</feature>
<dbReference type="InterPro" id="IPR006119">
    <property type="entry name" value="Resolv_N"/>
</dbReference>
<evidence type="ECO:0000256" key="1">
    <source>
        <dbReference type="ARBA" id="ARBA00023125"/>
    </source>
</evidence>
<dbReference type="PANTHER" id="PTHR30461:SF2">
    <property type="entry name" value="SERINE RECOMBINASE PINE-RELATED"/>
    <property type="match status" value="1"/>
</dbReference>
<dbReference type="GO" id="GO:0000150">
    <property type="term" value="F:DNA strand exchange activity"/>
    <property type="evidence" value="ECO:0007669"/>
    <property type="project" value="InterPro"/>
</dbReference>
<evidence type="ECO:0000256" key="2">
    <source>
        <dbReference type="ARBA" id="ARBA00023172"/>
    </source>
</evidence>
<dbReference type="CDD" id="cd00338">
    <property type="entry name" value="Ser_Recombinase"/>
    <property type="match status" value="1"/>
</dbReference>
<feature type="domain" description="Resolvase/invertase-type recombinase catalytic" evidence="4">
    <location>
        <begin position="10"/>
        <end position="174"/>
    </location>
</feature>
<evidence type="ECO:0000313" key="5">
    <source>
        <dbReference type="EMBL" id="KKN01806.1"/>
    </source>
</evidence>
<dbReference type="Pfam" id="PF07508">
    <property type="entry name" value="Recombinase"/>
    <property type="match status" value="1"/>
</dbReference>
<dbReference type="Gene3D" id="3.40.50.1390">
    <property type="entry name" value="Resolvase, N-terminal catalytic domain"/>
    <property type="match status" value="1"/>
</dbReference>
<organism evidence="5">
    <name type="scientific">marine sediment metagenome</name>
    <dbReference type="NCBI Taxonomy" id="412755"/>
    <lineage>
        <taxon>unclassified sequences</taxon>
        <taxon>metagenomes</taxon>
        <taxon>ecological metagenomes</taxon>
    </lineage>
</organism>